<evidence type="ECO:0000313" key="5">
    <source>
        <dbReference type="Proteomes" id="UP001153292"/>
    </source>
</evidence>
<dbReference type="InterPro" id="IPR014729">
    <property type="entry name" value="Rossmann-like_a/b/a_fold"/>
</dbReference>
<comment type="pathway">
    <text evidence="3">tRNA modification; 5-methoxycarbonylmethyl-2-thiouridine-tRNA biosynthesis.</text>
</comment>
<keyword evidence="2 3" id="KW-0819">tRNA processing</keyword>
<keyword evidence="1 3" id="KW-0963">Cytoplasm</keyword>
<organism evidence="4 5">
    <name type="scientific">Chilo suppressalis</name>
    <name type="common">Asiatic rice borer moth</name>
    <dbReference type="NCBI Taxonomy" id="168631"/>
    <lineage>
        <taxon>Eukaryota</taxon>
        <taxon>Metazoa</taxon>
        <taxon>Ecdysozoa</taxon>
        <taxon>Arthropoda</taxon>
        <taxon>Hexapoda</taxon>
        <taxon>Insecta</taxon>
        <taxon>Pterygota</taxon>
        <taxon>Neoptera</taxon>
        <taxon>Endopterygota</taxon>
        <taxon>Lepidoptera</taxon>
        <taxon>Glossata</taxon>
        <taxon>Ditrysia</taxon>
        <taxon>Pyraloidea</taxon>
        <taxon>Crambidae</taxon>
        <taxon>Crambinae</taxon>
        <taxon>Chilo</taxon>
    </lineage>
</organism>
<dbReference type="Gene3D" id="3.40.50.620">
    <property type="entry name" value="HUPs"/>
    <property type="match status" value="1"/>
</dbReference>
<keyword evidence="5" id="KW-1185">Reference proteome</keyword>
<dbReference type="EMBL" id="OU963897">
    <property type="protein sequence ID" value="CAH0405392.1"/>
    <property type="molecule type" value="Genomic_DNA"/>
</dbReference>
<proteinExistence type="inferred from homology"/>
<dbReference type="PANTHER" id="PTHR20882:SF14">
    <property type="entry name" value="CYTOPLASMIC TRNA 2-THIOLATION PROTEIN 2"/>
    <property type="match status" value="1"/>
</dbReference>
<dbReference type="HAMAP" id="MF_03054">
    <property type="entry name" value="CTU2"/>
    <property type="match status" value="1"/>
</dbReference>
<comment type="subcellular location">
    <subcellularLocation>
        <location evidence="3">Cytoplasm</location>
    </subcellularLocation>
</comment>
<gene>
    <name evidence="4" type="ORF">CHILSU_LOCUS8756</name>
</gene>
<sequence>MSFCQKCKLVPGTILLRLRDLYCNDCFLTNVSHKFRACIGKNRILTQNENVLICLNGGLGSTILLNLVLNGLALNNHKKLLITPVFFHLIGTEENKSFTKLLIEQCMNQNYDINLCHISEYMIKIKSKPKLNHIPERNEEAHVEMKKKLSDMSSSTRNDYLAKIKRELFICYAKELQCNSIFTAETSTTLAIKLISNLSLGRGSQVQHDIGFCDNRNEVKILRPIKDITLEEIQHYITISQLTPLNVRHAQEYSLQSVAKLFVNDLQQNFQSTISTICKTAEKIGIQNENKHKIKCLICESGINKNQCKLTALEATNYSKIVSMAQQESTSGIGSPIEQQFSMFPHVNKYLCYACSKNYSEMKSTVPLNI</sequence>
<dbReference type="InterPro" id="IPR019407">
    <property type="entry name" value="CTU2"/>
</dbReference>
<dbReference type="Pfam" id="PF10288">
    <property type="entry name" value="CTU2"/>
    <property type="match status" value="1"/>
</dbReference>
<accession>A0ABN8BCW7</accession>
<protein>
    <recommendedName>
        <fullName evidence="3">Cytoplasmic tRNA 2-thiolation protein 2</fullName>
    </recommendedName>
</protein>
<comment type="similarity">
    <text evidence="3">Belongs to the CTU2/NCS2 family.</text>
</comment>
<evidence type="ECO:0000256" key="1">
    <source>
        <dbReference type="ARBA" id="ARBA00022490"/>
    </source>
</evidence>
<dbReference type="SUPFAM" id="SSF52402">
    <property type="entry name" value="Adenine nucleotide alpha hydrolases-like"/>
    <property type="match status" value="1"/>
</dbReference>
<evidence type="ECO:0000313" key="4">
    <source>
        <dbReference type="EMBL" id="CAH0405392.1"/>
    </source>
</evidence>
<comment type="function">
    <text evidence="3">Plays a central role in 2-thiolation of mcm(5)S(2)U at tRNA wobble positions of tRNA(Lys), tRNA(Glu) and tRNA(Gln). May act by forming a heterodimer with NCS6/CTU1 that ligates sulfur from thiocarboxylated URM1 onto the uridine of tRNAs at wobble position.</text>
</comment>
<evidence type="ECO:0000256" key="2">
    <source>
        <dbReference type="ARBA" id="ARBA00022694"/>
    </source>
</evidence>
<reference evidence="4" key="1">
    <citation type="submission" date="2021-12" db="EMBL/GenBank/DDBJ databases">
        <authorList>
            <person name="King R."/>
        </authorList>
    </citation>
    <scope>NUCLEOTIDE SEQUENCE</scope>
</reference>
<dbReference type="PANTHER" id="PTHR20882">
    <property type="entry name" value="CYTOPLASMIC TRNA 2-THIOLATION PROTEIN 2"/>
    <property type="match status" value="1"/>
</dbReference>
<dbReference type="Proteomes" id="UP001153292">
    <property type="component" value="Chromosome 4"/>
</dbReference>
<evidence type="ECO:0000256" key="3">
    <source>
        <dbReference type="HAMAP-Rule" id="MF_03054"/>
    </source>
</evidence>
<name>A0ABN8BCW7_CHISP</name>